<accession>A0A956NFJ4</accession>
<comment type="caution">
    <text evidence="2">The sequence shown here is derived from an EMBL/GenBank/DDBJ whole genome shotgun (WGS) entry which is preliminary data.</text>
</comment>
<proteinExistence type="predicted"/>
<feature type="chain" id="PRO_5036957477" evidence="1">
    <location>
        <begin position="26"/>
        <end position="297"/>
    </location>
</feature>
<dbReference type="AlphaFoldDB" id="A0A956NFJ4"/>
<keyword evidence="1" id="KW-0732">Signal</keyword>
<organism evidence="2 3">
    <name type="scientific">Eiseniibacteriota bacterium</name>
    <dbReference type="NCBI Taxonomy" id="2212470"/>
    <lineage>
        <taxon>Bacteria</taxon>
        <taxon>Candidatus Eiseniibacteriota</taxon>
    </lineage>
</organism>
<gene>
    <name evidence="2" type="ORF">KDA27_21770</name>
</gene>
<evidence type="ECO:0000313" key="2">
    <source>
        <dbReference type="EMBL" id="MCA9758440.1"/>
    </source>
</evidence>
<feature type="signal peptide" evidence="1">
    <location>
        <begin position="1"/>
        <end position="25"/>
    </location>
</feature>
<reference evidence="2" key="2">
    <citation type="journal article" date="2021" name="Microbiome">
        <title>Successional dynamics and alternative stable states in a saline activated sludge microbial community over 9 years.</title>
        <authorList>
            <person name="Wang Y."/>
            <person name="Ye J."/>
            <person name="Ju F."/>
            <person name="Liu L."/>
            <person name="Boyd J.A."/>
            <person name="Deng Y."/>
            <person name="Parks D.H."/>
            <person name="Jiang X."/>
            <person name="Yin X."/>
            <person name="Woodcroft B.J."/>
            <person name="Tyson G.W."/>
            <person name="Hugenholtz P."/>
            <person name="Polz M.F."/>
            <person name="Zhang T."/>
        </authorList>
    </citation>
    <scope>NUCLEOTIDE SEQUENCE</scope>
    <source>
        <strain evidence="2">HKST-UBA02</strain>
    </source>
</reference>
<protein>
    <submittedName>
        <fullName evidence="2">Uncharacterized protein</fullName>
    </submittedName>
</protein>
<evidence type="ECO:0000313" key="3">
    <source>
        <dbReference type="Proteomes" id="UP000739538"/>
    </source>
</evidence>
<reference evidence="2" key="1">
    <citation type="submission" date="2020-04" db="EMBL/GenBank/DDBJ databases">
        <authorList>
            <person name="Zhang T."/>
        </authorList>
    </citation>
    <scope>NUCLEOTIDE SEQUENCE</scope>
    <source>
        <strain evidence="2">HKST-UBA02</strain>
    </source>
</reference>
<dbReference type="EMBL" id="JAGQHS010000174">
    <property type="protein sequence ID" value="MCA9758440.1"/>
    <property type="molecule type" value="Genomic_DNA"/>
</dbReference>
<sequence length="297" mass="30959">MKNQLIASSILAVASLAFAALSALAGPNAGGVLIVAVDTGFIYCEQESYCGSVEIQFCEEAVVETTGPETVLLNVIAAFPSLASPRVSAASFGWEYDNNDVVIVASGPCGDFELATANWPASGEGTAIAWNSTQTTTLVYVYWLAAYNYYGNPQLLALTGHPTQGAFFADDDVPSNLDPIVGLGAFGFDTEGVLPCFSDGNGACCFEDCSCEVTIEEVCMDAGGEYMGTGTTCDPNPCPCPPPGACCLGTECSVLTEYECSDTGGEFLGDDTVCDPNPCTVVPTIERSWGAVKGTYR</sequence>
<name>A0A956NFJ4_UNCEI</name>
<evidence type="ECO:0000256" key="1">
    <source>
        <dbReference type="SAM" id="SignalP"/>
    </source>
</evidence>
<dbReference type="Proteomes" id="UP000739538">
    <property type="component" value="Unassembled WGS sequence"/>
</dbReference>